<gene>
    <name evidence="1" type="ORF">CPAR01_00076</name>
</gene>
<proteinExistence type="predicted"/>
<accession>A0ABQ9T2U8</accession>
<organism evidence="1 2">
    <name type="scientific">Colletotrichum paranaense</name>
    <dbReference type="NCBI Taxonomy" id="1914294"/>
    <lineage>
        <taxon>Eukaryota</taxon>
        <taxon>Fungi</taxon>
        <taxon>Dikarya</taxon>
        <taxon>Ascomycota</taxon>
        <taxon>Pezizomycotina</taxon>
        <taxon>Sordariomycetes</taxon>
        <taxon>Hypocreomycetidae</taxon>
        <taxon>Glomerellales</taxon>
        <taxon>Glomerellaceae</taxon>
        <taxon>Colletotrichum</taxon>
        <taxon>Colletotrichum acutatum species complex</taxon>
    </lineage>
</organism>
<reference evidence="1 2" key="1">
    <citation type="submission" date="2016-10" db="EMBL/GenBank/DDBJ databases">
        <title>The genome sequence of Colletotrichum fioriniae PJ7.</title>
        <authorList>
            <person name="Baroncelli R."/>
        </authorList>
    </citation>
    <scope>NUCLEOTIDE SEQUENCE [LARGE SCALE GENOMIC DNA]</scope>
    <source>
        <strain evidence="1 2">IMI 384185</strain>
    </source>
</reference>
<dbReference type="EMBL" id="MOPA01000001">
    <property type="protein sequence ID" value="KAK1546109.1"/>
    <property type="molecule type" value="Genomic_DNA"/>
</dbReference>
<dbReference type="Proteomes" id="UP001241169">
    <property type="component" value="Unassembled WGS sequence"/>
</dbReference>
<name>A0ABQ9T2U8_9PEZI</name>
<evidence type="ECO:0000313" key="1">
    <source>
        <dbReference type="EMBL" id="KAK1546109.1"/>
    </source>
</evidence>
<sequence>MASPSPSHLTPQVHFLARDPKYEHEKLYTLRYIPSPTDDLSQTNIDRVQHEYDDYAYTGKIEKIHAPKVMVAVKLALGVTCAGEIRTGQLQQDVRTPLISLLRGRILITPTKVARPSSTKSLTARQMQYWRDAGNASSKF</sequence>
<evidence type="ECO:0000313" key="2">
    <source>
        <dbReference type="Proteomes" id="UP001241169"/>
    </source>
</evidence>
<dbReference type="GeneID" id="85368268"/>
<comment type="caution">
    <text evidence="1">The sequence shown here is derived from an EMBL/GenBank/DDBJ whole genome shotgun (WGS) entry which is preliminary data.</text>
</comment>
<keyword evidence="2" id="KW-1185">Reference proteome</keyword>
<protein>
    <submittedName>
        <fullName evidence="1">Uncharacterized protein</fullName>
    </submittedName>
</protein>
<dbReference type="RefSeq" id="XP_060355226.1">
    <property type="nucleotide sequence ID" value="XM_060484369.1"/>
</dbReference>